<organism evidence="6 7">
    <name type="scientific">Ascoidea rubescens DSM 1968</name>
    <dbReference type="NCBI Taxonomy" id="1344418"/>
    <lineage>
        <taxon>Eukaryota</taxon>
        <taxon>Fungi</taxon>
        <taxon>Dikarya</taxon>
        <taxon>Ascomycota</taxon>
        <taxon>Saccharomycotina</taxon>
        <taxon>Saccharomycetes</taxon>
        <taxon>Ascoideaceae</taxon>
        <taxon>Ascoidea</taxon>
    </lineage>
</organism>
<dbReference type="GO" id="GO:0005778">
    <property type="term" value="C:peroxisomal membrane"/>
    <property type="evidence" value="ECO:0007669"/>
    <property type="project" value="UniProtKB-SubCell"/>
</dbReference>
<comment type="subcellular location">
    <subcellularLocation>
        <location evidence="4">Peroxisome membrane</location>
    </subcellularLocation>
</comment>
<evidence type="ECO:0000256" key="1">
    <source>
        <dbReference type="ARBA" id="ARBA00022593"/>
    </source>
</evidence>
<dbReference type="FunCoup" id="A0A1D2VMN7">
    <property type="interactions" value="241"/>
</dbReference>
<dbReference type="EMBL" id="KV454476">
    <property type="protein sequence ID" value="ODV62815.1"/>
    <property type="molecule type" value="Genomic_DNA"/>
</dbReference>
<gene>
    <name evidence="6" type="ORF">ASCRUDRAFT_124207</name>
</gene>
<keyword evidence="3" id="KW-0576">Peroxisome</keyword>
<proteinExistence type="predicted"/>
<evidence type="ECO:0000256" key="2">
    <source>
        <dbReference type="ARBA" id="ARBA00023136"/>
    </source>
</evidence>
<dbReference type="GeneID" id="30962562"/>
<evidence type="ECO:0000313" key="6">
    <source>
        <dbReference type="EMBL" id="ODV62815.1"/>
    </source>
</evidence>
<keyword evidence="5" id="KW-1133">Transmembrane helix</keyword>
<keyword evidence="1" id="KW-0962">Peroxisome biogenesis</keyword>
<evidence type="ECO:0000256" key="4">
    <source>
        <dbReference type="ARBA" id="ARBA00046271"/>
    </source>
</evidence>
<dbReference type="Proteomes" id="UP000095038">
    <property type="component" value="Unassembled WGS sequence"/>
</dbReference>
<accession>A0A1D2VMN7</accession>
<name>A0A1D2VMN7_9ASCO</name>
<dbReference type="PANTHER" id="PTHR12652:SF50">
    <property type="entry name" value="PEROXIN 11"/>
    <property type="match status" value="1"/>
</dbReference>
<keyword evidence="5" id="KW-0812">Transmembrane</keyword>
<dbReference type="InParanoid" id="A0A1D2VMN7"/>
<dbReference type="OrthoDB" id="411017at2759"/>
<dbReference type="AlphaFoldDB" id="A0A1D2VMN7"/>
<dbReference type="PANTHER" id="PTHR12652">
    <property type="entry name" value="PEROXISOMAL BIOGENESIS FACTOR 11"/>
    <property type="match status" value="1"/>
</dbReference>
<dbReference type="Pfam" id="PF05648">
    <property type="entry name" value="PEX11"/>
    <property type="match status" value="1"/>
</dbReference>
<keyword evidence="2 5" id="KW-0472">Membrane</keyword>
<evidence type="ECO:0000256" key="3">
    <source>
        <dbReference type="ARBA" id="ARBA00023140"/>
    </source>
</evidence>
<evidence type="ECO:0000256" key="5">
    <source>
        <dbReference type="SAM" id="Phobius"/>
    </source>
</evidence>
<dbReference type="InterPro" id="IPR008733">
    <property type="entry name" value="PEX11"/>
</dbReference>
<sequence length="241" mass="28675">MEQIIYHPVLLRLERVLQSIEGKDKIARLAQYLSRYLAFYYLGQGKRNQIILFTNLRNTISIIRKYIRFFECFQYLNNINDIFRSGNDKIDLIVKHLSVIKNFFYFFYLLFDSMFFLNLLKMLNLKRKDLRTLRHLVNINWFMGIFSNILVNIRRHVINHRKLQSATGIGRSSSEDDQLEVKKYLDRCYAERHSIRRRLLWDALDLAIVASRLNIVKVNEGYLGLAGVLTSVLALQDIYQK</sequence>
<dbReference type="GO" id="GO:0016559">
    <property type="term" value="P:peroxisome fission"/>
    <property type="evidence" value="ECO:0007669"/>
    <property type="project" value="InterPro"/>
</dbReference>
<evidence type="ECO:0000313" key="7">
    <source>
        <dbReference type="Proteomes" id="UP000095038"/>
    </source>
</evidence>
<reference evidence="7" key="1">
    <citation type="submission" date="2016-05" db="EMBL/GenBank/DDBJ databases">
        <title>Comparative genomics of biotechnologically important yeasts.</title>
        <authorList>
            <consortium name="DOE Joint Genome Institute"/>
            <person name="Riley R."/>
            <person name="Haridas S."/>
            <person name="Wolfe K.H."/>
            <person name="Lopes M.R."/>
            <person name="Hittinger C.T."/>
            <person name="Goker M."/>
            <person name="Salamov A."/>
            <person name="Wisecaver J."/>
            <person name="Long T.M."/>
            <person name="Aerts A.L."/>
            <person name="Barry K."/>
            <person name="Choi C."/>
            <person name="Clum A."/>
            <person name="Coughlan A.Y."/>
            <person name="Deshpande S."/>
            <person name="Douglass A.P."/>
            <person name="Hanson S.J."/>
            <person name="Klenk H.-P."/>
            <person name="Labutti K."/>
            <person name="Lapidus A."/>
            <person name="Lindquist E."/>
            <person name="Lipzen A."/>
            <person name="Meier-Kolthoff J.P."/>
            <person name="Ohm R.A."/>
            <person name="Otillar R.P."/>
            <person name="Pangilinan J."/>
            <person name="Peng Y."/>
            <person name="Rokas A."/>
            <person name="Rosa C.A."/>
            <person name="Scheuner C."/>
            <person name="Sibirny A.A."/>
            <person name="Slot J.C."/>
            <person name="Stielow J.B."/>
            <person name="Sun H."/>
            <person name="Kurtzman C.P."/>
            <person name="Blackwell M."/>
            <person name="Grigoriev I.V."/>
            <person name="Jeffries T.W."/>
        </authorList>
    </citation>
    <scope>NUCLEOTIDE SEQUENCE [LARGE SCALE GENOMIC DNA]</scope>
    <source>
        <strain evidence="7">DSM 1968</strain>
    </source>
</reference>
<protein>
    <submittedName>
        <fullName evidence="6">Peroxisomal biogenesis factor 11</fullName>
    </submittedName>
</protein>
<feature type="transmembrane region" description="Helical" evidence="5">
    <location>
        <begin position="103"/>
        <end position="123"/>
    </location>
</feature>
<dbReference type="STRING" id="1344418.A0A1D2VMN7"/>
<dbReference type="RefSeq" id="XP_020049122.1">
    <property type="nucleotide sequence ID" value="XM_020188926.1"/>
</dbReference>
<keyword evidence="7" id="KW-1185">Reference proteome</keyword>